<dbReference type="Proteomes" id="UP001054889">
    <property type="component" value="Unassembled WGS sequence"/>
</dbReference>
<keyword evidence="8 9" id="KW-0472">Membrane</keyword>
<evidence type="ECO:0000256" key="7">
    <source>
        <dbReference type="ARBA" id="ARBA00022989"/>
    </source>
</evidence>
<keyword evidence="6" id="KW-0769">Symport</keyword>
<feature type="transmembrane region" description="Helical" evidence="9">
    <location>
        <begin position="12"/>
        <end position="32"/>
    </location>
</feature>
<dbReference type="Pfam" id="PF00083">
    <property type="entry name" value="Sugar_tr"/>
    <property type="match status" value="1"/>
</dbReference>
<evidence type="ECO:0000256" key="6">
    <source>
        <dbReference type="ARBA" id="ARBA00022847"/>
    </source>
</evidence>
<evidence type="ECO:0000256" key="3">
    <source>
        <dbReference type="ARBA" id="ARBA00022448"/>
    </source>
</evidence>
<feature type="transmembrane region" description="Helical" evidence="9">
    <location>
        <begin position="52"/>
        <end position="69"/>
    </location>
</feature>
<dbReference type="PRINTS" id="PR00171">
    <property type="entry name" value="SUGRTRNSPORT"/>
</dbReference>
<dbReference type="InterPro" id="IPR005828">
    <property type="entry name" value="MFS_sugar_transport-like"/>
</dbReference>
<dbReference type="GO" id="GO:0015144">
    <property type="term" value="F:carbohydrate transmembrane transporter activity"/>
    <property type="evidence" value="ECO:0007669"/>
    <property type="project" value="InterPro"/>
</dbReference>
<dbReference type="PANTHER" id="PTHR23500">
    <property type="entry name" value="SOLUTE CARRIER FAMILY 2, FACILITATED GLUCOSE TRANSPORTER"/>
    <property type="match status" value="1"/>
</dbReference>
<proteinExistence type="inferred from homology"/>
<evidence type="ECO:0000256" key="9">
    <source>
        <dbReference type="SAM" id="Phobius"/>
    </source>
</evidence>
<protein>
    <submittedName>
        <fullName evidence="10">Uncharacterized protein</fullName>
    </submittedName>
</protein>
<dbReference type="EMBL" id="BQKI01000011">
    <property type="protein sequence ID" value="GJN04453.1"/>
    <property type="molecule type" value="Genomic_DNA"/>
</dbReference>
<dbReference type="PANTHER" id="PTHR23500:SF127">
    <property type="entry name" value="OS05G0169700 PROTEIN"/>
    <property type="match status" value="1"/>
</dbReference>
<evidence type="ECO:0000256" key="4">
    <source>
        <dbReference type="ARBA" id="ARBA00022597"/>
    </source>
</evidence>
<name>A0AAV5D0I5_ELECO</name>
<dbReference type="AlphaFoldDB" id="A0AAV5D0I5"/>
<dbReference type="Gene3D" id="1.20.1250.20">
    <property type="entry name" value="MFS general substrate transporter like domains"/>
    <property type="match status" value="1"/>
</dbReference>
<evidence type="ECO:0000256" key="1">
    <source>
        <dbReference type="ARBA" id="ARBA00004141"/>
    </source>
</evidence>
<dbReference type="InterPro" id="IPR003663">
    <property type="entry name" value="Sugar/inositol_transpt"/>
</dbReference>
<comment type="caution">
    <text evidence="10">The sequence shown here is derived from an EMBL/GenBank/DDBJ whole genome shotgun (WGS) entry which is preliminary data.</text>
</comment>
<keyword evidence="5 9" id="KW-0812">Transmembrane</keyword>
<feature type="transmembrane region" description="Helical" evidence="9">
    <location>
        <begin position="76"/>
        <end position="95"/>
    </location>
</feature>
<keyword evidence="7 9" id="KW-1133">Transmembrane helix</keyword>
<accession>A0AAV5D0I5</accession>
<evidence type="ECO:0000313" key="10">
    <source>
        <dbReference type="EMBL" id="GJN04453.1"/>
    </source>
</evidence>
<reference evidence="10" key="2">
    <citation type="submission" date="2021-12" db="EMBL/GenBank/DDBJ databases">
        <title>Resequencing data analysis of finger millet.</title>
        <authorList>
            <person name="Hatakeyama M."/>
            <person name="Aluri S."/>
            <person name="Balachadran M.T."/>
            <person name="Sivarajan S.R."/>
            <person name="Poveda L."/>
            <person name="Shimizu-Inatsugi R."/>
            <person name="Schlapbach R."/>
            <person name="Sreeman S.M."/>
            <person name="Shimizu K.K."/>
        </authorList>
    </citation>
    <scope>NUCLEOTIDE SEQUENCE</scope>
</reference>
<evidence type="ECO:0000256" key="8">
    <source>
        <dbReference type="ARBA" id="ARBA00023136"/>
    </source>
</evidence>
<dbReference type="GO" id="GO:0016020">
    <property type="term" value="C:membrane"/>
    <property type="evidence" value="ECO:0007669"/>
    <property type="project" value="UniProtKB-SubCell"/>
</dbReference>
<reference evidence="10" key="1">
    <citation type="journal article" date="2018" name="DNA Res.">
        <title>Multiple hybrid de novo genome assembly of finger millet, an orphan allotetraploid crop.</title>
        <authorList>
            <person name="Hatakeyama M."/>
            <person name="Aluri S."/>
            <person name="Balachadran M.T."/>
            <person name="Sivarajan S.R."/>
            <person name="Patrignani A."/>
            <person name="Gruter S."/>
            <person name="Poveda L."/>
            <person name="Shimizu-Inatsugi R."/>
            <person name="Baeten J."/>
            <person name="Francoijs K.J."/>
            <person name="Nataraja K.N."/>
            <person name="Reddy Y.A.N."/>
            <person name="Phadnis S."/>
            <person name="Ravikumar R.L."/>
            <person name="Schlapbach R."/>
            <person name="Sreeman S.M."/>
            <person name="Shimizu K.K."/>
        </authorList>
    </citation>
    <scope>NUCLEOTIDE SEQUENCE</scope>
</reference>
<dbReference type="GO" id="GO:0015293">
    <property type="term" value="F:symporter activity"/>
    <property type="evidence" value="ECO:0007669"/>
    <property type="project" value="UniProtKB-KW"/>
</dbReference>
<dbReference type="InterPro" id="IPR045262">
    <property type="entry name" value="STP/PLT_plant"/>
</dbReference>
<keyword evidence="11" id="KW-1185">Reference proteome</keyword>
<organism evidence="10 11">
    <name type="scientific">Eleusine coracana subsp. coracana</name>
    <dbReference type="NCBI Taxonomy" id="191504"/>
    <lineage>
        <taxon>Eukaryota</taxon>
        <taxon>Viridiplantae</taxon>
        <taxon>Streptophyta</taxon>
        <taxon>Embryophyta</taxon>
        <taxon>Tracheophyta</taxon>
        <taxon>Spermatophyta</taxon>
        <taxon>Magnoliopsida</taxon>
        <taxon>Liliopsida</taxon>
        <taxon>Poales</taxon>
        <taxon>Poaceae</taxon>
        <taxon>PACMAD clade</taxon>
        <taxon>Chloridoideae</taxon>
        <taxon>Cynodonteae</taxon>
        <taxon>Eleusininae</taxon>
        <taxon>Eleusine</taxon>
    </lineage>
</organism>
<evidence type="ECO:0000256" key="2">
    <source>
        <dbReference type="ARBA" id="ARBA00010992"/>
    </source>
</evidence>
<keyword evidence="4" id="KW-0762">Sugar transport</keyword>
<dbReference type="InterPro" id="IPR036259">
    <property type="entry name" value="MFS_trans_sf"/>
</dbReference>
<sequence length="119" mass="12981">MAAKLADEGRMSRAYAVALLVLIGVYVAGYSWSWGPMTWLVPTEVFPPEIPSAGQSITVAPGFVFLAMLCRMKTCLFFLFAGWIVVMTAFVYLFLPETKGLPIEQIGMVLGQHCSGKGL</sequence>
<evidence type="ECO:0000256" key="5">
    <source>
        <dbReference type="ARBA" id="ARBA00022692"/>
    </source>
</evidence>
<dbReference type="SUPFAM" id="SSF103473">
    <property type="entry name" value="MFS general substrate transporter"/>
    <property type="match status" value="1"/>
</dbReference>
<comment type="subcellular location">
    <subcellularLocation>
        <location evidence="1">Membrane</location>
        <topology evidence="1">Multi-pass membrane protein</topology>
    </subcellularLocation>
</comment>
<evidence type="ECO:0000313" key="11">
    <source>
        <dbReference type="Proteomes" id="UP001054889"/>
    </source>
</evidence>
<keyword evidence="3" id="KW-0813">Transport</keyword>
<gene>
    <name evidence="10" type="primary">ga22003</name>
    <name evidence="10" type="ORF">PR202_ga22003</name>
</gene>
<comment type="similarity">
    <text evidence="2">Belongs to the major facilitator superfamily. Sugar transporter (TC 2.A.1.1) family.</text>
</comment>